<gene>
    <name evidence="3" type="ORF">SAMN02746098_01831</name>
</gene>
<dbReference type="PANTHER" id="PTHR35795">
    <property type="entry name" value="SLR1885 PROTEIN"/>
    <property type="match status" value="1"/>
</dbReference>
<dbReference type="EMBL" id="FQXJ01000006">
    <property type="protein sequence ID" value="SHH95639.1"/>
    <property type="molecule type" value="Genomic_DNA"/>
</dbReference>
<dbReference type="CDD" id="cd00077">
    <property type="entry name" value="HDc"/>
    <property type="match status" value="1"/>
</dbReference>
<dbReference type="SUPFAM" id="SSF109604">
    <property type="entry name" value="HD-domain/PDEase-like"/>
    <property type="match status" value="1"/>
</dbReference>
<reference evidence="4" key="1">
    <citation type="submission" date="2016-11" db="EMBL/GenBank/DDBJ databases">
        <authorList>
            <person name="Varghese N."/>
            <person name="Submissions S."/>
        </authorList>
    </citation>
    <scope>NUCLEOTIDE SEQUENCE [LARGE SCALE GENOMIC DNA]</scope>
    <source>
        <strain evidence="4">DSM 15449</strain>
    </source>
</reference>
<dbReference type="Pfam" id="PF01966">
    <property type="entry name" value="HD"/>
    <property type="match status" value="1"/>
</dbReference>
<organism evidence="3 4">
    <name type="scientific">Desulfosporosinus lacus DSM 15449</name>
    <dbReference type="NCBI Taxonomy" id="1121420"/>
    <lineage>
        <taxon>Bacteria</taxon>
        <taxon>Bacillati</taxon>
        <taxon>Bacillota</taxon>
        <taxon>Clostridia</taxon>
        <taxon>Eubacteriales</taxon>
        <taxon>Desulfitobacteriaceae</taxon>
        <taxon>Desulfosporosinus</taxon>
    </lineage>
</organism>
<dbReference type="InterPro" id="IPR006261">
    <property type="entry name" value="dGTPase"/>
</dbReference>
<evidence type="ECO:0000256" key="1">
    <source>
        <dbReference type="ARBA" id="ARBA00022801"/>
    </source>
</evidence>
<dbReference type="PANTHER" id="PTHR35795:SF1">
    <property type="entry name" value="BIS(5'-NUCLEOSYL)-TETRAPHOSPHATASE, SYMMETRICAL"/>
    <property type="match status" value="1"/>
</dbReference>
<dbReference type="InterPro" id="IPR051094">
    <property type="entry name" value="Diverse_Catalytic_Enzymes"/>
</dbReference>
<protein>
    <submittedName>
        <fullName evidence="3">dGTPase</fullName>
    </submittedName>
</protein>
<dbReference type="GO" id="GO:0016793">
    <property type="term" value="F:triphosphoric monoester hydrolase activity"/>
    <property type="evidence" value="ECO:0007669"/>
    <property type="project" value="InterPro"/>
</dbReference>
<feature type="domain" description="HD" evidence="2">
    <location>
        <begin position="81"/>
        <end position="228"/>
    </location>
</feature>
<dbReference type="SMART" id="SM00471">
    <property type="entry name" value="HDc"/>
    <property type="match status" value="1"/>
</dbReference>
<dbReference type="Gene3D" id="1.10.3210.10">
    <property type="entry name" value="Hypothetical protein af1432"/>
    <property type="match status" value="1"/>
</dbReference>
<dbReference type="InterPro" id="IPR006674">
    <property type="entry name" value="HD_domain"/>
</dbReference>
<dbReference type="NCBIfam" id="TIGR01353">
    <property type="entry name" value="dGTP_triPase"/>
    <property type="match status" value="1"/>
</dbReference>
<dbReference type="Pfam" id="PF13286">
    <property type="entry name" value="HD_assoc"/>
    <property type="match status" value="1"/>
</dbReference>
<dbReference type="RefSeq" id="WP_073029440.1">
    <property type="nucleotide sequence ID" value="NZ_FQXJ01000006.1"/>
</dbReference>
<keyword evidence="1" id="KW-0378">Hydrolase</keyword>
<sequence length="478" mass="55233">MNDNIIEKNFPNESLILEKIANSLIANYGFRHKEEESHQEETYRTEIRRQRDKILYTGGFRRLQDKTQVMSATLTGDHRTRLTHTLEVEQIAVSVADALGLNKDLVSAIALGHDVGHTPFGHAAERTLNRLLKDNGGFHHPIQSAKYLWEKYGNNLIDEIYEGILVHDSDMFTINKENAKNQLQWSEYCKKEPPYTSEKCLYFEKFLNKVPSTLEAQAVIWADKIAYITHDLDDFLHSPIYTSVVKSEGRSNTIESELCKILGNLTGESLPGITAFESRDLIRAITTDLILASSNNIKGIDCLEQEMVQKKTEERLNPEETNDKKRYLNSLIINFNNSFRNNYYELRELLNEKYIFSPEVQRSDAKAQKIVSSLYTEFVENYKLLPLEFRIKIDDEIRKIAKELLTLNVMSEEDINDIMSKKLKEIELILKNKCYDDYEKTKAKIITRIVASYISTMSDTYAENIFCNLNASKDNYSL</sequence>
<dbReference type="OrthoDB" id="9803619at2"/>
<keyword evidence="4" id="KW-1185">Reference proteome</keyword>
<name>A0A1M5X771_9FIRM</name>
<dbReference type="Proteomes" id="UP000183954">
    <property type="component" value="Unassembled WGS sequence"/>
</dbReference>
<evidence type="ECO:0000259" key="2">
    <source>
        <dbReference type="PROSITE" id="PS51831"/>
    </source>
</evidence>
<dbReference type="InterPro" id="IPR026875">
    <property type="entry name" value="PHydrolase_assoc_dom"/>
</dbReference>
<dbReference type="PROSITE" id="PS51831">
    <property type="entry name" value="HD"/>
    <property type="match status" value="1"/>
</dbReference>
<evidence type="ECO:0000313" key="4">
    <source>
        <dbReference type="Proteomes" id="UP000183954"/>
    </source>
</evidence>
<dbReference type="AlphaFoldDB" id="A0A1M5X771"/>
<proteinExistence type="predicted"/>
<evidence type="ECO:0000313" key="3">
    <source>
        <dbReference type="EMBL" id="SHH95639.1"/>
    </source>
</evidence>
<dbReference type="InterPro" id="IPR003607">
    <property type="entry name" value="HD/PDEase_dom"/>
</dbReference>
<accession>A0A1M5X771</accession>
<dbReference type="STRING" id="1121420.SAMN02746098_01831"/>